<dbReference type="Proteomes" id="UP000256257">
    <property type="component" value="Unassembled WGS sequence"/>
</dbReference>
<keyword evidence="2" id="KW-1185">Reference proteome</keyword>
<dbReference type="EMBL" id="QNVV01000004">
    <property type="protein sequence ID" value="REC48541.1"/>
    <property type="molecule type" value="Genomic_DNA"/>
</dbReference>
<accession>A0A3D9B4D3</accession>
<sequence>MKHIFFVLLLSLATLSCKNDDKKNHERITNSTITKVTDTATINGILLELTDHNGQAGLRINSKEYRVSGSIKISPPCYFLRWEKNTIENFSYPDYGVDHALAILGNTTKQNDQRTCGTHLQGILFKKENIIITNTTLTQSFSCTDTGADEKVFWGFAHE</sequence>
<evidence type="ECO:0008006" key="3">
    <source>
        <dbReference type="Google" id="ProtNLM"/>
    </source>
</evidence>
<comment type="caution">
    <text evidence="1">The sequence shown here is derived from an EMBL/GenBank/DDBJ whole genome shotgun (WGS) entry which is preliminary data.</text>
</comment>
<organism evidence="1 2">
    <name type="scientific">Chryseobacterium pennipullorum</name>
    <dbReference type="NCBI Taxonomy" id="2258963"/>
    <lineage>
        <taxon>Bacteria</taxon>
        <taxon>Pseudomonadati</taxon>
        <taxon>Bacteroidota</taxon>
        <taxon>Flavobacteriia</taxon>
        <taxon>Flavobacteriales</taxon>
        <taxon>Weeksellaceae</taxon>
        <taxon>Chryseobacterium group</taxon>
        <taxon>Chryseobacterium</taxon>
    </lineage>
</organism>
<gene>
    <name evidence="1" type="ORF">DRF67_06900</name>
</gene>
<evidence type="ECO:0000313" key="1">
    <source>
        <dbReference type="EMBL" id="REC48541.1"/>
    </source>
</evidence>
<dbReference type="PROSITE" id="PS51257">
    <property type="entry name" value="PROKAR_LIPOPROTEIN"/>
    <property type="match status" value="1"/>
</dbReference>
<dbReference type="AlphaFoldDB" id="A0A3D9B4D3"/>
<protein>
    <recommendedName>
        <fullName evidence="3">Lipoprotein</fullName>
    </recommendedName>
</protein>
<evidence type="ECO:0000313" key="2">
    <source>
        <dbReference type="Proteomes" id="UP000256257"/>
    </source>
</evidence>
<reference evidence="1 2" key="1">
    <citation type="submission" date="2018-06" db="EMBL/GenBank/DDBJ databases">
        <title>Novel Chryseobacterium species.</title>
        <authorList>
            <person name="Newman J."/>
            <person name="Hugo C."/>
            <person name="Oosthuizen L."/>
            <person name="Charimba G."/>
        </authorList>
    </citation>
    <scope>NUCLEOTIDE SEQUENCE [LARGE SCALE GENOMIC DNA]</scope>
    <source>
        <strain evidence="1 2">7_F195</strain>
    </source>
</reference>
<proteinExistence type="predicted"/>
<name>A0A3D9B4D3_9FLAO</name>